<keyword evidence="4" id="KW-1185">Reference proteome</keyword>
<dbReference type="PANTHER" id="PTHR18952">
    <property type="entry name" value="CARBONIC ANHYDRASE"/>
    <property type="match status" value="1"/>
</dbReference>
<dbReference type="AlphaFoldDB" id="A0A1B0ADK2"/>
<dbReference type="InterPro" id="IPR036398">
    <property type="entry name" value="CA_dom_sf"/>
</dbReference>
<dbReference type="Proteomes" id="UP000092445">
    <property type="component" value="Unassembled WGS sequence"/>
</dbReference>
<dbReference type="PROSITE" id="PS51144">
    <property type="entry name" value="ALPHA_CA_2"/>
    <property type="match status" value="1"/>
</dbReference>
<dbReference type="SUPFAM" id="SSF51069">
    <property type="entry name" value="Carbonic anhydrase"/>
    <property type="match status" value="1"/>
</dbReference>
<dbReference type="GO" id="GO:0004089">
    <property type="term" value="F:carbonate dehydratase activity"/>
    <property type="evidence" value="ECO:0007669"/>
    <property type="project" value="InterPro"/>
</dbReference>
<reference evidence="3" key="2">
    <citation type="submission" date="2020-05" db="UniProtKB">
        <authorList>
            <consortium name="EnsemblMetazoa"/>
        </authorList>
    </citation>
    <scope>IDENTIFICATION</scope>
    <source>
        <strain evidence="3">IAEA</strain>
    </source>
</reference>
<evidence type="ECO:0000256" key="1">
    <source>
        <dbReference type="ARBA" id="ARBA00010718"/>
    </source>
</evidence>
<organism evidence="3 4">
    <name type="scientific">Glossina pallidipes</name>
    <name type="common">Tsetse fly</name>
    <dbReference type="NCBI Taxonomy" id="7398"/>
    <lineage>
        <taxon>Eukaryota</taxon>
        <taxon>Metazoa</taxon>
        <taxon>Ecdysozoa</taxon>
        <taxon>Arthropoda</taxon>
        <taxon>Hexapoda</taxon>
        <taxon>Insecta</taxon>
        <taxon>Pterygota</taxon>
        <taxon>Neoptera</taxon>
        <taxon>Endopterygota</taxon>
        <taxon>Diptera</taxon>
        <taxon>Brachycera</taxon>
        <taxon>Muscomorpha</taxon>
        <taxon>Hippoboscoidea</taxon>
        <taxon>Glossinidae</taxon>
        <taxon>Glossina</taxon>
    </lineage>
</organism>
<dbReference type="Gene3D" id="3.10.200.10">
    <property type="entry name" value="Alpha carbonic anhydrase"/>
    <property type="match status" value="1"/>
</dbReference>
<dbReference type="GO" id="GO:0008270">
    <property type="term" value="F:zinc ion binding"/>
    <property type="evidence" value="ECO:0007669"/>
    <property type="project" value="InterPro"/>
</dbReference>
<dbReference type="EnsemblMetazoa" id="GPAI042305-RA">
    <property type="protein sequence ID" value="GPAI042305-PA"/>
    <property type="gene ID" value="GPAI042305"/>
</dbReference>
<accession>A0A1B0ADK2</accession>
<evidence type="ECO:0000259" key="2">
    <source>
        <dbReference type="PROSITE" id="PS51144"/>
    </source>
</evidence>
<evidence type="ECO:0000313" key="4">
    <source>
        <dbReference type="Proteomes" id="UP000092445"/>
    </source>
</evidence>
<reference evidence="4" key="1">
    <citation type="submission" date="2014-03" db="EMBL/GenBank/DDBJ databases">
        <authorList>
            <person name="Aksoy S."/>
            <person name="Warren W."/>
            <person name="Wilson R.K."/>
        </authorList>
    </citation>
    <scope>NUCLEOTIDE SEQUENCE [LARGE SCALE GENOMIC DNA]</scope>
    <source>
        <strain evidence="4">IAEA</strain>
    </source>
</reference>
<feature type="domain" description="Alpha-carbonic anhydrase" evidence="2">
    <location>
        <begin position="1"/>
        <end position="177"/>
    </location>
</feature>
<dbReference type="InterPro" id="IPR001148">
    <property type="entry name" value="CA_dom"/>
</dbReference>
<dbReference type="Pfam" id="PF00194">
    <property type="entry name" value="Carb_anhydrase"/>
    <property type="match status" value="1"/>
</dbReference>
<comment type="similarity">
    <text evidence="1">Belongs to the alpha-carbonic anhydrase family.</text>
</comment>
<dbReference type="STRING" id="7398.A0A1B0ADK2"/>
<sequence>MGPAFWGLINPEWSLCNKGRRQSPVNLEPQRLLFDPNLRQLHIDKHRISGLIANTGHSVIFTAGNDTVANYDGMQTPVNITGGPFSYRYRFHEIHIHYGLHDQFGSEHSVDGYTFPAETTVHLANNLSIDSASDAMMATILHLTELFSPVLAIFPMEFCVGIVREVKRLDQSGFDYH</sequence>
<dbReference type="PANTHER" id="PTHR18952:SF208">
    <property type="entry name" value="CARBONIC ANHYDRASE XA-RELATED"/>
    <property type="match status" value="1"/>
</dbReference>
<dbReference type="GO" id="GO:0006730">
    <property type="term" value="P:one-carbon metabolic process"/>
    <property type="evidence" value="ECO:0007669"/>
    <property type="project" value="TreeGrafter"/>
</dbReference>
<name>A0A1B0ADK2_GLOPL</name>
<proteinExistence type="inferred from homology"/>
<dbReference type="InterPro" id="IPR023561">
    <property type="entry name" value="Carbonic_anhydrase_a-class"/>
</dbReference>
<evidence type="ECO:0000313" key="3">
    <source>
        <dbReference type="EnsemblMetazoa" id="GPAI042305-PA"/>
    </source>
</evidence>
<dbReference type="SMART" id="SM01057">
    <property type="entry name" value="Carb_anhydrase"/>
    <property type="match status" value="1"/>
</dbReference>
<dbReference type="VEuPathDB" id="VectorBase:GPAI042305"/>
<protein>
    <recommendedName>
        <fullName evidence="2">Alpha-carbonic anhydrase domain-containing protein</fullName>
    </recommendedName>
</protein>